<dbReference type="EMBL" id="NFZS01000004">
    <property type="protein sequence ID" value="RAO75796.1"/>
    <property type="molecule type" value="Genomic_DNA"/>
</dbReference>
<name>A0A328P454_9GAMM</name>
<dbReference type="Proteomes" id="UP000248926">
    <property type="component" value="Unassembled WGS sequence"/>
</dbReference>
<comment type="caution">
    <text evidence="1">The sequence shown here is derived from an EMBL/GenBank/DDBJ whole genome shotgun (WGS) entry which is preliminary data.</text>
</comment>
<keyword evidence="2" id="KW-1185">Reference proteome</keyword>
<accession>A0A328P454</accession>
<evidence type="ECO:0008006" key="3">
    <source>
        <dbReference type="Google" id="ProtNLM"/>
    </source>
</evidence>
<gene>
    <name evidence="1" type="ORF">CA260_17310</name>
</gene>
<evidence type="ECO:0000313" key="1">
    <source>
        <dbReference type="EMBL" id="RAO75796.1"/>
    </source>
</evidence>
<dbReference type="AlphaFoldDB" id="A0A328P454"/>
<proteinExistence type="predicted"/>
<sequence>MMRDKGPITFGSGFYDIPAADGNVFEVKESVPADLVVALALRTLESLIGMARDGAQDGIETDRACGMEMLLEMVRGLVGSLEGQV</sequence>
<protein>
    <recommendedName>
        <fullName evidence="3">DUF3077 domain-containing protein</fullName>
    </recommendedName>
</protein>
<evidence type="ECO:0000313" key="2">
    <source>
        <dbReference type="Proteomes" id="UP000248926"/>
    </source>
</evidence>
<reference evidence="1 2" key="1">
    <citation type="journal article" date="2018" name="Genet. Mol. Biol.">
        <title>The genome sequence of Dyella jiangningensis FCAV SCS01 from a lignocellulose-decomposing microbial consortium metagenome reveals potential for biotechnological applications.</title>
        <authorList>
            <person name="Desiderato J.G."/>
            <person name="Alvarenga D.O."/>
            <person name="Constancio M.T.L."/>
            <person name="Alves L.M.C."/>
            <person name="Varani A.M."/>
        </authorList>
    </citation>
    <scope>NUCLEOTIDE SEQUENCE [LARGE SCALE GENOMIC DNA]</scope>
    <source>
        <strain evidence="1 2">FCAV SCS01</strain>
    </source>
</reference>
<organism evidence="1 2">
    <name type="scientific">Dyella jiangningensis</name>
    <dbReference type="NCBI Taxonomy" id="1379159"/>
    <lineage>
        <taxon>Bacteria</taxon>
        <taxon>Pseudomonadati</taxon>
        <taxon>Pseudomonadota</taxon>
        <taxon>Gammaproteobacteria</taxon>
        <taxon>Lysobacterales</taxon>
        <taxon>Rhodanobacteraceae</taxon>
        <taxon>Dyella</taxon>
    </lineage>
</organism>
<dbReference type="RefSeq" id="WP_111984259.1">
    <property type="nucleotide sequence ID" value="NZ_NFZS01000004.1"/>
</dbReference>